<evidence type="ECO:0000256" key="1">
    <source>
        <dbReference type="SAM" id="SignalP"/>
    </source>
</evidence>
<gene>
    <name evidence="2" type="ORF">HNQ65_003461</name>
</gene>
<dbReference type="Proteomes" id="UP000590740">
    <property type="component" value="Unassembled WGS sequence"/>
</dbReference>
<evidence type="ECO:0008006" key="4">
    <source>
        <dbReference type="Google" id="ProtNLM"/>
    </source>
</evidence>
<feature type="chain" id="PRO_5030574155" description="Lipoprotein" evidence="1">
    <location>
        <begin position="19"/>
        <end position="48"/>
    </location>
</feature>
<keyword evidence="3" id="KW-1185">Reference proteome</keyword>
<protein>
    <recommendedName>
        <fullName evidence="4">Lipoprotein</fullName>
    </recommendedName>
</protein>
<dbReference type="EMBL" id="JACHIG010000007">
    <property type="protein sequence ID" value="MBB5033871.1"/>
    <property type="molecule type" value="Genomic_DNA"/>
</dbReference>
<reference evidence="2 3" key="1">
    <citation type="submission" date="2020-08" db="EMBL/GenBank/DDBJ databases">
        <title>Genomic Encyclopedia of Type Strains, Phase IV (KMG-IV): sequencing the most valuable type-strain genomes for metagenomic binning, comparative biology and taxonomic classification.</title>
        <authorList>
            <person name="Goeker M."/>
        </authorList>
    </citation>
    <scope>NUCLEOTIDE SEQUENCE [LARGE SCALE GENOMIC DNA]</scope>
    <source>
        <strain evidence="2 3">DSM 12252</strain>
    </source>
</reference>
<evidence type="ECO:0000313" key="2">
    <source>
        <dbReference type="EMBL" id="MBB5033871.1"/>
    </source>
</evidence>
<feature type="signal peptide" evidence="1">
    <location>
        <begin position="1"/>
        <end position="18"/>
    </location>
</feature>
<comment type="caution">
    <text evidence="2">The sequence shown here is derived from an EMBL/GenBank/DDBJ whole genome shotgun (WGS) entry which is preliminary data.</text>
</comment>
<organism evidence="2 3">
    <name type="scientific">Prosthecobacter vanneervenii</name>
    <dbReference type="NCBI Taxonomy" id="48466"/>
    <lineage>
        <taxon>Bacteria</taxon>
        <taxon>Pseudomonadati</taxon>
        <taxon>Verrucomicrobiota</taxon>
        <taxon>Verrucomicrobiia</taxon>
        <taxon>Verrucomicrobiales</taxon>
        <taxon>Verrucomicrobiaceae</taxon>
        <taxon>Prosthecobacter</taxon>
    </lineage>
</organism>
<dbReference type="RefSeq" id="WP_184341102.1">
    <property type="nucleotide sequence ID" value="NZ_JACHIG010000007.1"/>
</dbReference>
<evidence type="ECO:0000313" key="3">
    <source>
        <dbReference type="Proteomes" id="UP000590740"/>
    </source>
</evidence>
<dbReference type="AlphaFoldDB" id="A0A7W7YCW5"/>
<accession>A0A7W7YCW5</accession>
<sequence>MKPSLFLFAALLSLLAGCSGFQPVKIEHDTDKEKPLDYREGDWIPKNT</sequence>
<name>A0A7W7YCW5_9BACT</name>
<dbReference type="PROSITE" id="PS51257">
    <property type="entry name" value="PROKAR_LIPOPROTEIN"/>
    <property type="match status" value="1"/>
</dbReference>
<proteinExistence type="predicted"/>
<keyword evidence="1" id="KW-0732">Signal</keyword>